<keyword evidence="3" id="KW-1003">Cell membrane</keyword>
<feature type="transmembrane region" description="Helical" evidence="7">
    <location>
        <begin position="239"/>
        <end position="260"/>
    </location>
</feature>
<keyword evidence="2 7" id="KW-0813">Transport</keyword>
<feature type="transmembrane region" description="Helical" evidence="7">
    <location>
        <begin position="107"/>
        <end position="130"/>
    </location>
</feature>
<dbReference type="OrthoDB" id="9787837at2"/>
<dbReference type="EMBL" id="FOWD01000016">
    <property type="protein sequence ID" value="SFO28828.1"/>
    <property type="molecule type" value="Genomic_DNA"/>
</dbReference>
<dbReference type="PANTHER" id="PTHR43744">
    <property type="entry name" value="ABC TRANSPORTER PERMEASE PROTEIN MG189-RELATED-RELATED"/>
    <property type="match status" value="1"/>
</dbReference>
<feature type="transmembrane region" description="Helical" evidence="7">
    <location>
        <begin position="70"/>
        <end position="95"/>
    </location>
</feature>
<keyword evidence="4 7" id="KW-0812">Transmembrane</keyword>
<dbReference type="AlphaFoldDB" id="A0A1I5FYD6"/>
<evidence type="ECO:0000256" key="7">
    <source>
        <dbReference type="RuleBase" id="RU363032"/>
    </source>
</evidence>
<keyword evidence="10" id="KW-1185">Reference proteome</keyword>
<gene>
    <name evidence="9" type="ORF">SAMN04489757_11672</name>
</gene>
<dbReference type="GO" id="GO:0055085">
    <property type="term" value="P:transmembrane transport"/>
    <property type="evidence" value="ECO:0007669"/>
    <property type="project" value="InterPro"/>
</dbReference>
<dbReference type="Pfam" id="PF00528">
    <property type="entry name" value="BPD_transp_1"/>
    <property type="match status" value="1"/>
</dbReference>
<accession>A0A1I5FYD6</accession>
<dbReference type="Proteomes" id="UP000198806">
    <property type="component" value="Unassembled WGS sequence"/>
</dbReference>
<keyword evidence="6 7" id="KW-0472">Membrane</keyword>
<evidence type="ECO:0000256" key="5">
    <source>
        <dbReference type="ARBA" id="ARBA00022989"/>
    </source>
</evidence>
<evidence type="ECO:0000256" key="4">
    <source>
        <dbReference type="ARBA" id="ARBA00022692"/>
    </source>
</evidence>
<keyword evidence="5 7" id="KW-1133">Transmembrane helix</keyword>
<dbReference type="PROSITE" id="PS50928">
    <property type="entry name" value="ABC_TM1"/>
    <property type="match status" value="1"/>
</dbReference>
<dbReference type="SUPFAM" id="SSF161098">
    <property type="entry name" value="MetI-like"/>
    <property type="match status" value="1"/>
</dbReference>
<dbReference type="InterPro" id="IPR000515">
    <property type="entry name" value="MetI-like"/>
</dbReference>
<feature type="domain" description="ABC transmembrane type-1" evidence="8">
    <location>
        <begin position="71"/>
        <end position="260"/>
    </location>
</feature>
<dbReference type="InterPro" id="IPR035906">
    <property type="entry name" value="MetI-like_sf"/>
</dbReference>
<evidence type="ECO:0000259" key="8">
    <source>
        <dbReference type="PROSITE" id="PS50928"/>
    </source>
</evidence>
<comment type="subcellular location">
    <subcellularLocation>
        <location evidence="1 7">Cell membrane</location>
        <topology evidence="1 7">Multi-pass membrane protein</topology>
    </subcellularLocation>
</comment>
<evidence type="ECO:0000256" key="3">
    <source>
        <dbReference type="ARBA" id="ARBA00022475"/>
    </source>
</evidence>
<evidence type="ECO:0000256" key="1">
    <source>
        <dbReference type="ARBA" id="ARBA00004651"/>
    </source>
</evidence>
<feature type="transmembrane region" description="Helical" evidence="7">
    <location>
        <begin position="142"/>
        <end position="160"/>
    </location>
</feature>
<comment type="similarity">
    <text evidence="7">Belongs to the binding-protein-dependent transport system permease family.</text>
</comment>
<name>A0A1I5FYD6_9FIRM</name>
<evidence type="ECO:0000256" key="6">
    <source>
        <dbReference type="ARBA" id="ARBA00023136"/>
    </source>
</evidence>
<dbReference type="STRING" id="1527.SAMN04489757_11672"/>
<dbReference type="Gene3D" id="1.10.3720.10">
    <property type="entry name" value="MetI-like"/>
    <property type="match status" value="1"/>
</dbReference>
<dbReference type="GO" id="GO:0005886">
    <property type="term" value="C:plasma membrane"/>
    <property type="evidence" value="ECO:0007669"/>
    <property type="project" value="UniProtKB-SubCell"/>
</dbReference>
<evidence type="ECO:0000256" key="2">
    <source>
        <dbReference type="ARBA" id="ARBA00022448"/>
    </source>
</evidence>
<sequence length="275" mass="30715">MRNRQSIQHLFIHLALIIGTGVTILPFLWMVFTSFKTVGEAMAIPPTILPKAFNFDSYKNILDSLPFERVYLNTIISTVATVIGQITFCTMAGYAFARLDFPGKNMIFIIILSVLMVPGQIFLVPQYMIILKMGLLDTIPALFLPNLFSAFGTFMMRQFFTSIPKELEEAAMLDGCNRFQTFGRIMVPLVKSGVVALVIFTAKFAWNDFMWPLIVNTSPKMMTLGPSLSTLQGQYTTNYPAQMAGAVMAVVPMVLLFFIFQKQFVEGVAHTGVKG</sequence>
<dbReference type="RefSeq" id="WP_091686846.1">
    <property type="nucleotide sequence ID" value="NZ_BAABFM010000020.1"/>
</dbReference>
<reference evidence="9 10" key="1">
    <citation type="submission" date="2016-10" db="EMBL/GenBank/DDBJ databases">
        <authorList>
            <person name="de Groot N.N."/>
        </authorList>
    </citation>
    <scope>NUCLEOTIDE SEQUENCE [LARGE SCALE GENOMIC DNA]</scope>
    <source>
        <strain evidence="9 10">DSM 1283</strain>
    </source>
</reference>
<proteinExistence type="inferred from homology"/>
<organism evidence="9 10">
    <name type="scientific">Anaerocolumna aminovalerica</name>
    <dbReference type="NCBI Taxonomy" id="1527"/>
    <lineage>
        <taxon>Bacteria</taxon>
        <taxon>Bacillati</taxon>
        <taxon>Bacillota</taxon>
        <taxon>Clostridia</taxon>
        <taxon>Lachnospirales</taxon>
        <taxon>Lachnospiraceae</taxon>
        <taxon>Anaerocolumna</taxon>
    </lineage>
</organism>
<feature type="transmembrane region" description="Helical" evidence="7">
    <location>
        <begin position="181"/>
        <end position="206"/>
    </location>
</feature>
<dbReference type="PANTHER" id="PTHR43744:SF12">
    <property type="entry name" value="ABC TRANSPORTER PERMEASE PROTEIN MG189-RELATED"/>
    <property type="match status" value="1"/>
</dbReference>
<dbReference type="CDD" id="cd06261">
    <property type="entry name" value="TM_PBP2"/>
    <property type="match status" value="1"/>
</dbReference>
<evidence type="ECO:0000313" key="10">
    <source>
        <dbReference type="Proteomes" id="UP000198806"/>
    </source>
</evidence>
<protein>
    <submittedName>
        <fullName evidence="9">Carbohydrate ABC transporter membrane protein 2, CUT1 family</fullName>
    </submittedName>
</protein>
<feature type="transmembrane region" description="Helical" evidence="7">
    <location>
        <begin position="12"/>
        <end position="32"/>
    </location>
</feature>
<evidence type="ECO:0000313" key="9">
    <source>
        <dbReference type="EMBL" id="SFO28828.1"/>
    </source>
</evidence>